<dbReference type="Proteomes" id="UP000469559">
    <property type="component" value="Unassembled WGS sequence"/>
</dbReference>
<dbReference type="Pfam" id="PF13086">
    <property type="entry name" value="AAA_11"/>
    <property type="match status" value="1"/>
</dbReference>
<dbReference type="GO" id="GO:0031380">
    <property type="term" value="C:nuclear RNA-directed RNA polymerase complex"/>
    <property type="evidence" value="ECO:0007669"/>
    <property type="project" value="TreeGrafter"/>
</dbReference>
<keyword evidence="5 9" id="KW-0863">Zinc-finger</keyword>
<evidence type="ECO:0000256" key="4">
    <source>
        <dbReference type="ARBA" id="ARBA00022737"/>
    </source>
</evidence>
<dbReference type="InterPro" id="IPR046439">
    <property type="entry name" value="ZF_RZ_dom"/>
</dbReference>
<dbReference type="EMBL" id="QGMF01000623">
    <property type="protein sequence ID" value="TVY14756.1"/>
    <property type="molecule type" value="Genomic_DNA"/>
</dbReference>
<evidence type="ECO:0000256" key="10">
    <source>
        <dbReference type="SAM" id="MobiDB-lite"/>
    </source>
</evidence>
<keyword evidence="2" id="KW-0963">Cytoplasm</keyword>
<keyword evidence="3 9" id="KW-0479">Metal-binding</keyword>
<evidence type="ECO:0000259" key="12">
    <source>
        <dbReference type="PROSITE" id="PS51981"/>
    </source>
</evidence>
<evidence type="ECO:0000256" key="7">
    <source>
        <dbReference type="ARBA" id="ARBA00022833"/>
    </source>
</evidence>
<protein>
    <submittedName>
        <fullName evidence="13">NFX1-type zinc finger-containing protein</fullName>
    </submittedName>
</protein>
<dbReference type="PROSITE" id="PS51981">
    <property type="entry name" value="ZF_RZ"/>
    <property type="match status" value="1"/>
</dbReference>
<evidence type="ECO:0000256" key="5">
    <source>
        <dbReference type="ARBA" id="ARBA00022771"/>
    </source>
</evidence>
<dbReference type="InterPro" id="IPR027417">
    <property type="entry name" value="P-loop_NTPase"/>
</dbReference>
<dbReference type="GO" id="GO:0002376">
    <property type="term" value="P:immune system process"/>
    <property type="evidence" value="ECO:0007669"/>
    <property type="project" value="UniProtKB-KW"/>
</dbReference>
<evidence type="ECO:0000256" key="6">
    <source>
        <dbReference type="ARBA" id="ARBA00022806"/>
    </source>
</evidence>
<dbReference type="OrthoDB" id="2423195at2759"/>
<dbReference type="SUPFAM" id="SSF52540">
    <property type="entry name" value="P-loop containing nucleoside triphosphate hydrolases"/>
    <property type="match status" value="1"/>
</dbReference>
<dbReference type="InterPro" id="IPR041677">
    <property type="entry name" value="DNA2/NAM7_AAA_11"/>
</dbReference>
<keyword evidence="6" id="KW-0347">Helicase</keyword>
<dbReference type="InterPro" id="IPR045055">
    <property type="entry name" value="DNA2/NAM7-like"/>
</dbReference>
<dbReference type="Gene3D" id="3.40.50.300">
    <property type="entry name" value="P-loop containing nucleotide triphosphate hydrolases"/>
    <property type="match status" value="3"/>
</dbReference>
<dbReference type="Pfam" id="PF20173">
    <property type="entry name" value="ZnF_RZ-type"/>
    <property type="match status" value="1"/>
</dbReference>
<sequence length="1948" mass="217245">MSHEFSWRNGAGPPGGGGKRPRVDGVCDLFDSPHGCPRGEACPFLHVLPGDVEGHAAREQPRKKPELTAEQEASRQAARGKYNAWKRFLKRAPVANDIGMIESLWTGALKILNADDRNCKQELAKDLDHQELFGRQHMQTVLGMVTHDNGAATFVSLVRPFLLVISHRDLLNCLAVDTSVGAIFNFISGSNGSRAIPFLRTLLDNLNDLTTESNTQTSPSALEETFTGATISLREILRREQRALFHDDLPALVGDFEEFSGALSTQHPTVAFRTNSVLAEVRGMIARARGLLHNEGPKVNGVSTTVVTSTFPREIELPGGRHDNDKDDIADIQILPTENEIKSEHRKEYLPSTDRDQPHHLSDTVQRHIDTNFRLYRHDIFGALKDDIGGFMLAVEKNPSLMNSPRIIIGDIRSSYIFRNAHISEIRLHPRRDLEAFITFTQPQPLRNSTAIDRQRWWDETRRLNPGNLLCYISFNGTKTSLLFFVVTEKELSKTAGRVGLVSDPQNATIHVSLATRSQMDFELMTQLRCGLTKGLLVELPGVIPGTFIPVLENLQNMQRQSRLPFRDWILPEQATTPGPLDIPPPLYAQSKGFRFSLNPLLIDPDDELSIDATMSQNDPDIIDEIEKRTELDRGQCEALVAGLTREFAFIQGPPGTGKSYLGVALMKVLLECAEEADLGPILVVTYQFLEHLIQMGVEKIVRLGSKSNSAVLKGKNLKVVSQDEPKTKSEGYGIHTNRRKLEEGVEPIQKLCEALHTCVEPNWTAIEEYLAEEYPLIQRQFSRVDEDGFQTVGQDPFSKWRLAGPNFTANTGELDIELILAQAEVNVHILSAVDRRRLVAFWMSNIRRNITDDLFESLKEARVFRQNITNIHEEVDRRVLQAAQVIGVTTTGLAGRISTLRHVSCKVIICEEAGEIMEPHMLSALIPSVEHVISIGDHQQLRPKIINFNLSLESSQGALFQLDRSQFERLSVGEKDRKPFPVAQLNVQRRMRPAVSRLIRETLYPKLIDHDSTKNLPPVVGLRGNVYWLDHENLEDEILDDSQVKSRSNEWEIDMTHALLRHIIRQGAYKSDDIAVLTPYTGQLQKLRSKFKREFEVVLSDLDEDSLEKDGLLDGELNEFSDLANRKKPLEKKQMSQLLRLATIDNFQGEEAKVIIISLVRSNKRKDPGFLKTTNRINVLLSRAQHGLYLIGNAETMAHAPMWNRVIGLLQEEGSIGKSFSLCCPRHIDTTLEAFTPDDFPRVSPEGGCRLLCNRTLSDCDHPCQARCHSEAMHLSFSCMEDCERIHKPCGHPCNKTCGEKCGDCKVKLDDVELPCGHLNHAIPCFKTDPILLEEVPCKVIVSENIPTCGHGVDRKCCEEIDFDVFKCAQPCDEVLPCGDKCPGTCGTCKQKGDDGEIFVKHRVCSKLCGRGFPNCNHKCLSRCHGDSDCGPCLSTCQVSCGHTSCLLKCKMPCVPCTKKCKWSCKHKGACPMPCGAPCSRLPCNERCPKPLRCRHRCPGVCGEDCPTEYCQVCCKDGKLDAEVDIAESKKYSDVDLDQSPIIVLGCGHFFTAKSLDSLVGMPDVYEINDSGEFVGLKDFSNFATAVPCCPQCKQPVRQHVVNRYNRVISRAINDQMSRKLLSDGNSKLQGMEAETAKLDQNLKRLRDIVVSRLEGHRNEELPAPLKTELEKLLQMGFESSTRVLVAVTKASKSLGEIYRSTQVLNGAITACRRSVDGRSLDAATPPSPPSARDARMTLGRRGAEIKAKYVILADSLHVSRILRDAGLATPLKTPGGSPEAFCIPFFEMARMFINDCFPAMLMRMAVEAMLYFSKIARAYETFCHATDIDLASSNTILVEADDYLKSATWLCDNFPFQNSEALKATVQETQKSLQKPWFEDVTPEEVASVKYVASVLEGPFYTCEKGHPFTLTECGTSMQLATCPECGLRIGGLEKLAVSGAEFADD</sequence>
<evidence type="ECO:0000313" key="13">
    <source>
        <dbReference type="EMBL" id="TVY14756.1"/>
    </source>
</evidence>
<evidence type="ECO:0000256" key="9">
    <source>
        <dbReference type="PROSITE-ProRule" id="PRU00723"/>
    </source>
</evidence>
<dbReference type="SMART" id="SM00438">
    <property type="entry name" value="ZnF_NFX"/>
    <property type="match status" value="4"/>
</dbReference>
<dbReference type="InterPro" id="IPR041679">
    <property type="entry name" value="DNA2/NAM7-like_C"/>
</dbReference>
<dbReference type="CDD" id="cd06008">
    <property type="entry name" value="NF-X1-zinc-finger"/>
    <property type="match status" value="1"/>
</dbReference>
<feature type="region of interest" description="Disordered" evidence="10">
    <location>
        <begin position="1"/>
        <end position="21"/>
    </location>
</feature>
<feature type="domain" description="RZ-type" evidence="12">
    <location>
        <begin position="1883"/>
        <end position="1948"/>
    </location>
</feature>
<proteinExistence type="predicted"/>
<organism evidence="13 14">
    <name type="scientific">Lachnellula arida</name>
    <dbReference type="NCBI Taxonomy" id="1316785"/>
    <lineage>
        <taxon>Eukaryota</taxon>
        <taxon>Fungi</taxon>
        <taxon>Dikarya</taxon>
        <taxon>Ascomycota</taxon>
        <taxon>Pezizomycotina</taxon>
        <taxon>Leotiomycetes</taxon>
        <taxon>Helotiales</taxon>
        <taxon>Lachnaceae</taxon>
        <taxon>Lachnellula</taxon>
    </lineage>
</organism>
<dbReference type="GO" id="GO:0008270">
    <property type="term" value="F:zinc ion binding"/>
    <property type="evidence" value="ECO:0007669"/>
    <property type="project" value="UniProtKB-KW"/>
</dbReference>
<keyword evidence="6" id="KW-0547">Nucleotide-binding</keyword>
<evidence type="ECO:0000259" key="11">
    <source>
        <dbReference type="PROSITE" id="PS50103"/>
    </source>
</evidence>
<feature type="compositionally biased region" description="Basic and acidic residues" evidence="10">
    <location>
        <begin position="55"/>
        <end position="67"/>
    </location>
</feature>
<keyword evidence="8" id="KW-0391">Immunity</keyword>
<feature type="zinc finger region" description="C3H1-type" evidence="9">
    <location>
        <begin position="21"/>
        <end position="49"/>
    </location>
</feature>
<evidence type="ECO:0000313" key="14">
    <source>
        <dbReference type="Proteomes" id="UP000469559"/>
    </source>
</evidence>
<dbReference type="InterPro" id="IPR000967">
    <property type="entry name" value="Znf_NFX1"/>
</dbReference>
<dbReference type="InterPro" id="IPR000571">
    <property type="entry name" value="Znf_CCCH"/>
</dbReference>
<dbReference type="PANTHER" id="PTHR10887:SF445">
    <property type="entry name" value="NFX1-TYPE ZINC FINGER-CONTAINING PROTEIN 1"/>
    <property type="match status" value="1"/>
</dbReference>
<dbReference type="GO" id="GO:0005737">
    <property type="term" value="C:cytoplasm"/>
    <property type="evidence" value="ECO:0007669"/>
    <property type="project" value="UniProtKB-SubCell"/>
</dbReference>
<reference evidence="13 14" key="1">
    <citation type="submission" date="2018-05" db="EMBL/GenBank/DDBJ databases">
        <title>Whole genome sequencing for identification of molecular markers to develop diagnostic detection tools for the regulated plant pathogen Lachnellula willkommii.</title>
        <authorList>
            <person name="Giroux E."/>
            <person name="Bilodeau G."/>
        </authorList>
    </citation>
    <scope>NUCLEOTIDE SEQUENCE [LARGE SCALE GENOMIC DNA]</scope>
    <source>
        <strain evidence="13 14">CBS 203.66</strain>
    </source>
</reference>
<evidence type="ECO:0000256" key="3">
    <source>
        <dbReference type="ARBA" id="ARBA00022723"/>
    </source>
</evidence>
<dbReference type="Pfam" id="PF13087">
    <property type="entry name" value="AAA_12"/>
    <property type="match status" value="1"/>
</dbReference>
<evidence type="ECO:0000256" key="1">
    <source>
        <dbReference type="ARBA" id="ARBA00004496"/>
    </source>
</evidence>
<keyword evidence="4" id="KW-0677">Repeat</keyword>
<comment type="caution">
    <text evidence="13">The sequence shown here is derived from an EMBL/GenBank/DDBJ whole genome shotgun (WGS) entry which is preliminary data.</text>
</comment>
<dbReference type="GO" id="GO:0004386">
    <property type="term" value="F:helicase activity"/>
    <property type="evidence" value="ECO:0007669"/>
    <property type="project" value="InterPro"/>
</dbReference>
<evidence type="ECO:0000256" key="8">
    <source>
        <dbReference type="ARBA" id="ARBA00022859"/>
    </source>
</evidence>
<dbReference type="PANTHER" id="PTHR10887">
    <property type="entry name" value="DNA2/NAM7 HELICASE FAMILY"/>
    <property type="match status" value="1"/>
</dbReference>
<gene>
    <name evidence="13" type="primary">Znfx1_1</name>
    <name evidence="13" type="ORF">LARI1_G007497</name>
</gene>
<name>A0A8T9B5U9_9HELO</name>
<keyword evidence="14" id="KW-1185">Reference proteome</keyword>
<accession>A0A8T9B5U9</accession>
<keyword evidence="6" id="KW-0067">ATP-binding</keyword>
<evidence type="ECO:0000256" key="2">
    <source>
        <dbReference type="ARBA" id="ARBA00022490"/>
    </source>
</evidence>
<keyword evidence="7 9" id="KW-0862">Zinc</keyword>
<comment type="subcellular location">
    <subcellularLocation>
        <location evidence="1">Cytoplasm</location>
    </subcellularLocation>
</comment>
<dbReference type="FunFam" id="3.40.50.300:FF:001660">
    <property type="entry name" value="NF-X1 finger and helicase protein, putative"/>
    <property type="match status" value="1"/>
</dbReference>
<dbReference type="InterPro" id="IPR047187">
    <property type="entry name" value="SF1_C_Upf1"/>
</dbReference>
<dbReference type="PROSITE" id="PS50103">
    <property type="entry name" value="ZF_C3H1"/>
    <property type="match status" value="1"/>
</dbReference>
<dbReference type="CDD" id="cd18808">
    <property type="entry name" value="SF1_C_Upf1"/>
    <property type="match status" value="1"/>
</dbReference>
<keyword evidence="6" id="KW-0378">Hydrolase</keyword>
<feature type="domain" description="C3H1-type" evidence="11">
    <location>
        <begin position="21"/>
        <end position="49"/>
    </location>
</feature>
<feature type="region of interest" description="Disordered" evidence="10">
    <location>
        <begin position="55"/>
        <end position="78"/>
    </location>
</feature>
<dbReference type="GO" id="GO:0031048">
    <property type="term" value="P:regulatory ncRNA-mediated heterochromatin formation"/>
    <property type="evidence" value="ECO:0007669"/>
    <property type="project" value="TreeGrafter"/>
</dbReference>